<dbReference type="PANTHER" id="PTHR36221">
    <property type="entry name" value="DUF742 DOMAIN-CONTAINING PROTEIN"/>
    <property type="match status" value="1"/>
</dbReference>
<dbReference type="EMBL" id="BOQL01000028">
    <property type="protein sequence ID" value="GIM69664.1"/>
    <property type="molecule type" value="Genomic_DNA"/>
</dbReference>
<accession>A0A919SDC1</accession>
<dbReference type="Proteomes" id="UP000681340">
    <property type="component" value="Unassembled WGS sequence"/>
</dbReference>
<feature type="compositionally biased region" description="Basic and acidic residues" evidence="1">
    <location>
        <begin position="21"/>
        <end position="42"/>
    </location>
</feature>
<evidence type="ECO:0000313" key="2">
    <source>
        <dbReference type="EMBL" id="GIM69664.1"/>
    </source>
</evidence>
<organism evidence="2 3">
    <name type="scientific">Actinoplanes auranticolor</name>
    <dbReference type="NCBI Taxonomy" id="47988"/>
    <lineage>
        <taxon>Bacteria</taxon>
        <taxon>Bacillati</taxon>
        <taxon>Actinomycetota</taxon>
        <taxon>Actinomycetes</taxon>
        <taxon>Micromonosporales</taxon>
        <taxon>Micromonosporaceae</taxon>
        <taxon>Actinoplanes</taxon>
    </lineage>
</organism>
<name>A0A919SDC1_9ACTN</name>
<protein>
    <recommendedName>
        <fullName evidence="4">DUF742 domain-containing protein</fullName>
    </recommendedName>
</protein>
<comment type="caution">
    <text evidence="2">The sequence shown here is derived from an EMBL/GenBank/DDBJ whole genome shotgun (WGS) entry which is preliminary data.</text>
</comment>
<dbReference type="Pfam" id="PF05331">
    <property type="entry name" value="DUF742"/>
    <property type="match status" value="1"/>
</dbReference>
<evidence type="ECO:0000256" key="1">
    <source>
        <dbReference type="SAM" id="MobiDB-lite"/>
    </source>
</evidence>
<dbReference type="PANTHER" id="PTHR36221:SF1">
    <property type="entry name" value="DUF742 DOMAIN-CONTAINING PROTEIN"/>
    <property type="match status" value="1"/>
</dbReference>
<dbReference type="AlphaFoldDB" id="A0A919SDC1"/>
<reference evidence="2" key="1">
    <citation type="submission" date="2021-03" db="EMBL/GenBank/DDBJ databases">
        <title>Whole genome shotgun sequence of Actinoplanes auranticolor NBRC 12245.</title>
        <authorList>
            <person name="Komaki H."/>
            <person name="Tamura T."/>
        </authorList>
    </citation>
    <scope>NUCLEOTIDE SEQUENCE</scope>
    <source>
        <strain evidence="2">NBRC 12245</strain>
    </source>
</reference>
<gene>
    <name evidence="2" type="ORF">Aau02nite_37180</name>
</gene>
<dbReference type="InterPro" id="IPR007995">
    <property type="entry name" value="DUF742"/>
</dbReference>
<sequence>MPADPRAPHDWGGQGGQSPRDWGDRDTVPLRTDPLRAPHDWMDQDAGPVVRPYAVTQGRVAPSGGEFDLLAFVVATVPDAPPAPSLQPEHHALVGAAWEPTSVVELASKLDLSIGVVRVLLGDLRSAGLISLYEPPAASQPHDVDVLKAVVNGLRAL</sequence>
<evidence type="ECO:0008006" key="4">
    <source>
        <dbReference type="Google" id="ProtNLM"/>
    </source>
</evidence>
<proteinExistence type="predicted"/>
<keyword evidence="3" id="KW-1185">Reference proteome</keyword>
<evidence type="ECO:0000313" key="3">
    <source>
        <dbReference type="Proteomes" id="UP000681340"/>
    </source>
</evidence>
<feature type="region of interest" description="Disordered" evidence="1">
    <location>
        <begin position="1"/>
        <end position="43"/>
    </location>
</feature>